<evidence type="ECO:0000259" key="3">
    <source>
        <dbReference type="PROSITE" id="PS50076"/>
    </source>
</evidence>
<keyword evidence="1" id="KW-0143">Chaperone</keyword>
<dbReference type="InterPro" id="IPR036869">
    <property type="entry name" value="J_dom_sf"/>
</dbReference>
<dbReference type="EMBL" id="PZZL01000009">
    <property type="protein sequence ID" value="PTM51780.1"/>
    <property type="molecule type" value="Genomic_DNA"/>
</dbReference>
<evidence type="ECO:0000256" key="2">
    <source>
        <dbReference type="SAM" id="MobiDB-lite"/>
    </source>
</evidence>
<evidence type="ECO:0000256" key="1">
    <source>
        <dbReference type="ARBA" id="ARBA00023186"/>
    </source>
</evidence>
<proteinExistence type="predicted"/>
<dbReference type="Gene3D" id="1.10.287.110">
    <property type="entry name" value="DnaJ domain"/>
    <property type="match status" value="1"/>
</dbReference>
<name>A0A2T4YYJ8_9HYPH</name>
<dbReference type="InterPro" id="IPR051938">
    <property type="entry name" value="Apopto_cytoskel_mod"/>
</dbReference>
<dbReference type="InterPro" id="IPR001623">
    <property type="entry name" value="DnaJ_domain"/>
</dbReference>
<feature type="domain" description="J" evidence="3">
    <location>
        <begin position="158"/>
        <end position="215"/>
    </location>
</feature>
<dbReference type="OrthoDB" id="9786294at2"/>
<dbReference type="PANTHER" id="PTHR44145">
    <property type="entry name" value="DNAJ HOMOLOG SUBFAMILY A MEMBER 3, MITOCHONDRIAL"/>
    <property type="match status" value="1"/>
</dbReference>
<accession>A0A2T4YYJ8</accession>
<dbReference type="SUPFAM" id="SSF46565">
    <property type="entry name" value="Chaperone J-domain"/>
    <property type="match status" value="1"/>
</dbReference>
<dbReference type="PANTHER" id="PTHR44145:SF3">
    <property type="entry name" value="DNAJ HOMOLOG SUBFAMILY A MEMBER 3, MITOCHONDRIAL"/>
    <property type="match status" value="1"/>
</dbReference>
<protein>
    <submittedName>
        <fullName evidence="4">DnaJ-like protein</fullName>
    </submittedName>
</protein>
<reference evidence="4 5" key="1">
    <citation type="submission" date="2018-04" db="EMBL/GenBank/DDBJ databases">
        <title>Genomic Encyclopedia of Archaeal and Bacterial Type Strains, Phase II (KMG-II): from individual species to whole genera.</title>
        <authorList>
            <person name="Goeker M."/>
        </authorList>
    </citation>
    <scope>NUCLEOTIDE SEQUENCE [LARGE SCALE GENOMIC DNA]</scope>
    <source>
        <strain evidence="4 5">DSM 25521</strain>
    </source>
</reference>
<dbReference type="SMART" id="SM00271">
    <property type="entry name" value="DnaJ"/>
    <property type="match status" value="1"/>
</dbReference>
<dbReference type="Proteomes" id="UP000241808">
    <property type="component" value="Unassembled WGS sequence"/>
</dbReference>
<feature type="compositionally biased region" description="Basic and acidic residues" evidence="2">
    <location>
        <begin position="1"/>
        <end position="20"/>
    </location>
</feature>
<feature type="region of interest" description="Disordered" evidence="2">
    <location>
        <begin position="1"/>
        <end position="23"/>
    </location>
</feature>
<evidence type="ECO:0000313" key="5">
    <source>
        <dbReference type="Proteomes" id="UP000241808"/>
    </source>
</evidence>
<dbReference type="RefSeq" id="WP_108178885.1">
    <property type="nucleotide sequence ID" value="NZ_PZZL01000009.1"/>
</dbReference>
<dbReference type="Pfam" id="PF00226">
    <property type="entry name" value="DnaJ"/>
    <property type="match status" value="1"/>
</dbReference>
<sequence>MKTDSPYFDRIRVKPEDDRRARARPGTRVCAHPNCDLEATHRAPLGRDREGEFIWFCLDHVKEYNASYNYFAGMNDAAVAAYQKDALTGHRPTWSMGVNSWTKEGRRPEPRASAGTGAGFDPRKGADPFGLFEDAEWRQPGARAPEPEGRMIRNAERKALSTLNLDIHATAAEIKARFKELAKRLHPDSNGGDRSHEDKLREIIQAYNYLKSVGFC</sequence>
<evidence type="ECO:0000313" key="4">
    <source>
        <dbReference type="EMBL" id="PTM51780.1"/>
    </source>
</evidence>
<keyword evidence="5" id="KW-1185">Reference proteome</keyword>
<organism evidence="4 5">
    <name type="scientific">Phreatobacter oligotrophus</name>
    <dbReference type="NCBI Taxonomy" id="1122261"/>
    <lineage>
        <taxon>Bacteria</taxon>
        <taxon>Pseudomonadati</taxon>
        <taxon>Pseudomonadota</taxon>
        <taxon>Alphaproteobacteria</taxon>
        <taxon>Hyphomicrobiales</taxon>
        <taxon>Phreatobacteraceae</taxon>
        <taxon>Phreatobacter</taxon>
    </lineage>
</organism>
<gene>
    <name evidence="4" type="ORF">C8P69_10967</name>
</gene>
<dbReference type="PRINTS" id="PR00625">
    <property type="entry name" value="JDOMAIN"/>
</dbReference>
<dbReference type="AlphaFoldDB" id="A0A2T4YYJ8"/>
<dbReference type="PROSITE" id="PS50076">
    <property type="entry name" value="DNAJ_2"/>
    <property type="match status" value="1"/>
</dbReference>
<feature type="region of interest" description="Disordered" evidence="2">
    <location>
        <begin position="98"/>
        <end position="123"/>
    </location>
</feature>
<comment type="caution">
    <text evidence="4">The sequence shown here is derived from an EMBL/GenBank/DDBJ whole genome shotgun (WGS) entry which is preliminary data.</text>
</comment>
<dbReference type="CDD" id="cd06257">
    <property type="entry name" value="DnaJ"/>
    <property type="match status" value="1"/>
</dbReference>